<dbReference type="RefSeq" id="WP_240463963.1">
    <property type="nucleotide sequence ID" value="NZ_JAWJAV010000002.1"/>
</dbReference>
<organism evidence="2 3">
    <name type="scientific">Pediococcus acidilactici</name>
    <dbReference type="NCBI Taxonomy" id="1254"/>
    <lineage>
        <taxon>Bacteria</taxon>
        <taxon>Bacillati</taxon>
        <taxon>Bacillota</taxon>
        <taxon>Bacilli</taxon>
        <taxon>Lactobacillales</taxon>
        <taxon>Lactobacillaceae</taxon>
        <taxon>Pediococcus</taxon>
        <taxon>Pediococcus acidilactici group</taxon>
    </lineage>
</organism>
<feature type="region of interest" description="Disordered" evidence="1">
    <location>
        <begin position="48"/>
        <end position="88"/>
    </location>
</feature>
<feature type="compositionally biased region" description="Low complexity" evidence="1">
    <location>
        <begin position="61"/>
        <end position="73"/>
    </location>
</feature>
<name>A0AAW8YH47_PEDAC</name>
<sequence>MYKGFKKYFSNGTGHKAGNYQVAKRNKRWLLASAVMLAMLGAGGAQSHASAKAATVNAPRTETTTKAAEYTKAPRQGRTGGGREFPKS</sequence>
<dbReference type="EMBL" id="JAWJAV010000002">
    <property type="protein sequence ID" value="MDV2621028.1"/>
    <property type="molecule type" value="Genomic_DNA"/>
</dbReference>
<comment type="caution">
    <text evidence="2">The sequence shown here is derived from an EMBL/GenBank/DDBJ whole genome shotgun (WGS) entry which is preliminary data.</text>
</comment>
<protein>
    <submittedName>
        <fullName evidence="2">Uncharacterized protein</fullName>
    </submittedName>
</protein>
<accession>A0AAW8YH47</accession>
<reference evidence="2" key="2">
    <citation type="submission" date="2023-10" db="EMBL/GenBank/DDBJ databases">
        <authorList>
            <person name="Khurajog B."/>
        </authorList>
    </citation>
    <scope>NUCLEOTIDE SEQUENCE</scope>
    <source>
        <strain evidence="2">BF9</strain>
    </source>
</reference>
<evidence type="ECO:0000256" key="1">
    <source>
        <dbReference type="SAM" id="MobiDB-lite"/>
    </source>
</evidence>
<feature type="compositionally biased region" description="Gly residues" evidence="1">
    <location>
        <begin position="78"/>
        <end position="88"/>
    </location>
</feature>
<evidence type="ECO:0000313" key="2">
    <source>
        <dbReference type="EMBL" id="MDV2621028.1"/>
    </source>
</evidence>
<gene>
    <name evidence="2" type="ORF">R0G89_04685</name>
</gene>
<evidence type="ECO:0000313" key="3">
    <source>
        <dbReference type="Proteomes" id="UP001280897"/>
    </source>
</evidence>
<proteinExistence type="predicted"/>
<dbReference type="AlphaFoldDB" id="A0AAW8YH47"/>
<dbReference type="Proteomes" id="UP001280897">
    <property type="component" value="Unassembled WGS sequence"/>
</dbReference>
<reference evidence="2" key="1">
    <citation type="journal article" date="2023" name="PeerJ">
        <title>Selection and evaluation of lactic acid bacteria from chicken feces in Thailand as potential probiotics.</title>
        <authorList>
            <person name="Khurajog B."/>
            <person name="Disastra Y."/>
            <person name="Lawwyne L.D."/>
            <person name="Sirichokchatchawan W."/>
            <person name="Niyomtham W."/>
            <person name="Yindee J."/>
            <person name="Hampson D.J."/>
            <person name="Prapasarakul N."/>
        </authorList>
    </citation>
    <scope>NUCLEOTIDE SEQUENCE</scope>
    <source>
        <strain evidence="2">BF9</strain>
    </source>
</reference>